<reference evidence="2" key="1">
    <citation type="journal article" date="2019" name="Int. J. Syst. Evol. Microbiol.">
        <title>The Global Catalogue of Microorganisms (GCM) 10K type strain sequencing project: providing services to taxonomists for standard genome sequencing and annotation.</title>
        <authorList>
            <consortium name="The Broad Institute Genomics Platform"/>
            <consortium name="The Broad Institute Genome Sequencing Center for Infectious Disease"/>
            <person name="Wu L."/>
            <person name="Ma J."/>
        </authorList>
    </citation>
    <scope>NUCLEOTIDE SEQUENCE [LARGE SCALE GENOMIC DNA]</scope>
    <source>
        <strain evidence="2">JCM 31696</strain>
    </source>
</reference>
<comment type="caution">
    <text evidence="1">The sequence shown here is derived from an EMBL/GenBank/DDBJ whole genome shotgun (WGS) entry which is preliminary data.</text>
</comment>
<evidence type="ECO:0000313" key="2">
    <source>
        <dbReference type="Proteomes" id="UP001597083"/>
    </source>
</evidence>
<feature type="non-terminal residue" evidence="1">
    <location>
        <position position="83"/>
    </location>
</feature>
<evidence type="ECO:0000313" key="1">
    <source>
        <dbReference type="EMBL" id="MFD0857337.1"/>
    </source>
</evidence>
<proteinExistence type="predicted"/>
<sequence>MTFHQDEVLYRCAETAMVRATPHASLPLPAWPDFTQDSPGHVAEWCAWLRDVWSVEEVAEAIEHASPVLAQQVATVCSAAKPD</sequence>
<name>A0ABW3CTR6_9ACTN</name>
<protein>
    <submittedName>
        <fullName evidence="1">Uncharacterized protein</fullName>
    </submittedName>
</protein>
<keyword evidence="2" id="KW-1185">Reference proteome</keyword>
<organism evidence="1 2">
    <name type="scientific">Actinomadura adrarensis</name>
    <dbReference type="NCBI Taxonomy" id="1819600"/>
    <lineage>
        <taxon>Bacteria</taxon>
        <taxon>Bacillati</taxon>
        <taxon>Actinomycetota</taxon>
        <taxon>Actinomycetes</taxon>
        <taxon>Streptosporangiales</taxon>
        <taxon>Thermomonosporaceae</taxon>
        <taxon>Actinomadura</taxon>
    </lineage>
</organism>
<dbReference type="EMBL" id="JBHTIR010004404">
    <property type="protein sequence ID" value="MFD0857337.1"/>
    <property type="molecule type" value="Genomic_DNA"/>
</dbReference>
<accession>A0ABW3CTR6</accession>
<dbReference type="Proteomes" id="UP001597083">
    <property type="component" value="Unassembled WGS sequence"/>
</dbReference>
<gene>
    <name evidence="1" type="ORF">ACFQ07_34355</name>
</gene>